<protein>
    <recommendedName>
        <fullName evidence="3">SH3 domain-containing protein</fullName>
    </recommendedName>
</protein>
<proteinExistence type="predicted"/>
<gene>
    <name evidence="1" type="ORF">GCM10023349_37510</name>
</gene>
<dbReference type="EMBL" id="BAABKM010000003">
    <property type="protein sequence ID" value="GAA4714741.1"/>
    <property type="molecule type" value="Genomic_DNA"/>
</dbReference>
<accession>A0ABP8XTC0</accession>
<organism evidence="1 2">
    <name type="scientific">Nocardioides conyzicola</name>
    <dbReference type="NCBI Taxonomy" id="1651781"/>
    <lineage>
        <taxon>Bacteria</taxon>
        <taxon>Bacillati</taxon>
        <taxon>Actinomycetota</taxon>
        <taxon>Actinomycetes</taxon>
        <taxon>Propionibacteriales</taxon>
        <taxon>Nocardioidaceae</taxon>
        <taxon>Nocardioides</taxon>
    </lineage>
</organism>
<sequence>MLVRATDGTGQRGHTKPRHVWVNVTENPSYRYAGVLIDWRVDHRGNWEALVVWVDGGGNLKAHAHLGWVAASHVRPTE</sequence>
<dbReference type="Proteomes" id="UP001499974">
    <property type="component" value="Unassembled WGS sequence"/>
</dbReference>
<evidence type="ECO:0008006" key="3">
    <source>
        <dbReference type="Google" id="ProtNLM"/>
    </source>
</evidence>
<name>A0ABP8XTC0_9ACTN</name>
<evidence type="ECO:0000313" key="1">
    <source>
        <dbReference type="EMBL" id="GAA4714741.1"/>
    </source>
</evidence>
<evidence type="ECO:0000313" key="2">
    <source>
        <dbReference type="Proteomes" id="UP001499974"/>
    </source>
</evidence>
<keyword evidence="2" id="KW-1185">Reference proteome</keyword>
<comment type="caution">
    <text evidence="1">The sequence shown here is derived from an EMBL/GenBank/DDBJ whole genome shotgun (WGS) entry which is preliminary data.</text>
</comment>
<reference evidence="2" key="1">
    <citation type="journal article" date="2019" name="Int. J. Syst. Evol. Microbiol.">
        <title>The Global Catalogue of Microorganisms (GCM) 10K type strain sequencing project: providing services to taxonomists for standard genome sequencing and annotation.</title>
        <authorList>
            <consortium name="The Broad Institute Genomics Platform"/>
            <consortium name="The Broad Institute Genome Sequencing Center for Infectious Disease"/>
            <person name="Wu L."/>
            <person name="Ma J."/>
        </authorList>
    </citation>
    <scope>NUCLEOTIDE SEQUENCE [LARGE SCALE GENOMIC DNA]</scope>
    <source>
        <strain evidence="2">JCM 18531</strain>
    </source>
</reference>